<comment type="caution">
    <text evidence="1">The sequence shown here is derived from an EMBL/GenBank/DDBJ whole genome shotgun (WGS) entry which is preliminary data.</text>
</comment>
<sequence>MDKRELKQKTLYIFQDQDDMLKRISKEHGEESYHIRAALDQYLGKFKGEN</sequence>
<reference evidence="1" key="1">
    <citation type="submission" date="2022-12" db="EMBL/GenBank/DDBJ databases">
        <title>Clostridium sp. nov., isolated from industrial wastewater.</title>
        <authorList>
            <person name="Jiayan W."/>
        </authorList>
    </citation>
    <scope>NUCLEOTIDE SEQUENCE</scope>
    <source>
        <strain evidence="1">ZC22-4</strain>
    </source>
</reference>
<organism evidence="1 2">
    <name type="scientific">Clostridium brassicae</name>
    <dbReference type="NCBI Taxonomy" id="2999072"/>
    <lineage>
        <taxon>Bacteria</taxon>
        <taxon>Bacillati</taxon>
        <taxon>Bacillota</taxon>
        <taxon>Clostridia</taxon>
        <taxon>Eubacteriales</taxon>
        <taxon>Clostridiaceae</taxon>
        <taxon>Clostridium</taxon>
    </lineage>
</organism>
<dbReference type="RefSeq" id="WP_268060251.1">
    <property type="nucleotide sequence ID" value="NZ_JAPQFJ010000003.1"/>
</dbReference>
<dbReference type="EMBL" id="JAPQFJ010000003">
    <property type="protein sequence ID" value="MCY6957849.1"/>
    <property type="molecule type" value="Genomic_DNA"/>
</dbReference>
<protein>
    <recommendedName>
        <fullName evidence="3">Ribbon-helix-helix protein, CopG family</fullName>
    </recommendedName>
</protein>
<evidence type="ECO:0000313" key="1">
    <source>
        <dbReference type="EMBL" id="MCY6957849.1"/>
    </source>
</evidence>
<accession>A0ABT4D6C1</accession>
<name>A0ABT4D6C1_9CLOT</name>
<keyword evidence="2" id="KW-1185">Reference proteome</keyword>
<proteinExistence type="predicted"/>
<dbReference type="Proteomes" id="UP001144612">
    <property type="component" value="Unassembled WGS sequence"/>
</dbReference>
<evidence type="ECO:0008006" key="3">
    <source>
        <dbReference type="Google" id="ProtNLM"/>
    </source>
</evidence>
<gene>
    <name evidence="1" type="ORF">OW729_04430</name>
</gene>
<evidence type="ECO:0000313" key="2">
    <source>
        <dbReference type="Proteomes" id="UP001144612"/>
    </source>
</evidence>